<sequence>MTGADDARELPPVVVEVVRGAPTEEELAAAIVVVSEEYAREVAAATATDEPVRSRWELDARGLRAPLNRAAGWNGFTG</sequence>
<dbReference type="Proteomes" id="UP000183203">
    <property type="component" value="Unassembled WGS sequence"/>
</dbReference>
<evidence type="ECO:0000313" key="2">
    <source>
        <dbReference type="Proteomes" id="UP000183203"/>
    </source>
</evidence>
<accession>A0A1G6K588</accession>
<dbReference type="AlphaFoldDB" id="A0A1G6K588"/>
<evidence type="ECO:0000313" key="1">
    <source>
        <dbReference type="EMBL" id="SDC26124.1"/>
    </source>
</evidence>
<dbReference type="OrthoDB" id="5120802at2"/>
<dbReference type="Pfam" id="PF13822">
    <property type="entry name" value="ACC_epsilon"/>
    <property type="match status" value="1"/>
</dbReference>
<reference evidence="1 2" key="1">
    <citation type="submission" date="2016-09" db="EMBL/GenBank/DDBJ databases">
        <authorList>
            <person name="Capua I."/>
            <person name="De Benedictis P."/>
            <person name="Joannis T."/>
            <person name="Lombin L.H."/>
            <person name="Cattoli G."/>
        </authorList>
    </citation>
    <scope>NUCLEOTIDE SEQUENCE [LARGE SCALE GENOMIC DNA]</scope>
    <source>
        <strain evidence="1 2">NIO-1002</strain>
    </source>
</reference>
<proteinExistence type="predicted"/>
<dbReference type="STRING" id="993073.AS029_07965"/>
<gene>
    <name evidence="1" type="ORF">SAMN05216418_1855</name>
</gene>
<dbReference type="InterPro" id="IPR032716">
    <property type="entry name" value="ACC_epsilon"/>
</dbReference>
<name>A0A1G6K588_9MICO</name>
<dbReference type="GO" id="GO:0003989">
    <property type="term" value="F:acetyl-CoA carboxylase activity"/>
    <property type="evidence" value="ECO:0007669"/>
    <property type="project" value="InterPro"/>
</dbReference>
<dbReference type="EMBL" id="FMYG01000004">
    <property type="protein sequence ID" value="SDC26124.1"/>
    <property type="molecule type" value="Genomic_DNA"/>
</dbReference>
<protein>
    <submittedName>
        <fullName evidence="1">Acyl-CoA carboxylase epsilon subunit</fullName>
    </submittedName>
</protein>
<dbReference type="RefSeq" id="WP_058232073.1">
    <property type="nucleotide sequence ID" value="NZ_FMYG01000004.1"/>
</dbReference>
<organism evidence="1 2">
    <name type="scientific">Microbacterium enclense</name>
    <dbReference type="NCBI Taxonomy" id="993073"/>
    <lineage>
        <taxon>Bacteria</taxon>
        <taxon>Bacillati</taxon>
        <taxon>Actinomycetota</taxon>
        <taxon>Actinomycetes</taxon>
        <taxon>Micrococcales</taxon>
        <taxon>Microbacteriaceae</taxon>
        <taxon>Microbacterium</taxon>
    </lineage>
</organism>
<dbReference type="GO" id="GO:0004658">
    <property type="term" value="F:propionyl-CoA carboxylase activity"/>
    <property type="evidence" value="ECO:0007669"/>
    <property type="project" value="InterPro"/>
</dbReference>